<protein>
    <submittedName>
        <fullName evidence="1 2">Uncharacterized protein</fullName>
    </submittedName>
</protein>
<dbReference type="AlphaFoldDB" id="A0A072TVB0"/>
<evidence type="ECO:0000313" key="2">
    <source>
        <dbReference type="EnsemblPlants" id="KEH17465"/>
    </source>
</evidence>
<dbReference type="Proteomes" id="UP000002051">
    <property type="component" value="Unassembled WGS sequence"/>
</dbReference>
<proteinExistence type="predicted"/>
<organism evidence="1 3">
    <name type="scientific">Medicago truncatula</name>
    <name type="common">Barrel medic</name>
    <name type="synonym">Medicago tribuloides</name>
    <dbReference type="NCBI Taxonomy" id="3880"/>
    <lineage>
        <taxon>Eukaryota</taxon>
        <taxon>Viridiplantae</taxon>
        <taxon>Streptophyta</taxon>
        <taxon>Embryophyta</taxon>
        <taxon>Tracheophyta</taxon>
        <taxon>Spermatophyta</taxon>
        <taxon>Magnoliopsida</taxon>
        <taxon>eudicotyledons</taxon>
        <taxon>Gunneridae</taxon>
        <taxon>Pentapetalae</taxon>
        <taxon>rosids</taxon>
        <taxon>fabids</taxon>
        <taxon>Fabales</taxon>
        <taxon>Fabaceae</taxon>
        <taxon>Papilionoideae</taxon>
        <taxon>50 kb inversion clade</taxon>
        <taxon>NPAAA clade</taxon>
        <taxon>Hologalegina</taxon>
        <taxon>IRL clade</taxon>
        <taxon>Trifolieae</taxon>
        <taxon>Medicago</taxon>
    </lineage>
</organism>
<dbReference type="EMBL" id="KL402738">
    <property type="protein sequence ID" value="KEH17465.1"/>
    <property type="molecule type" value="Genomic_DNA"/>
</dbReference>
<evidence type="ECO:0000313" key="1">
    <source>
        <dbReference type="EMBL" id="KEH17465.1"/>
    </source>
</evidence>
<sequence>MSVWIGRRCAGLVAPGVTASTALPRSVSPAVSKPSEMSLVEAEVEGIACRSSITTIFEKVILESDCDNLIKEINGNPNFITIWGR</sequence>
<dbReference type="EnsemblPlants" id="KEH17465">
    <property type="protein sequence ID" value="KEH17465"/>
    <property type="gene ID" value="MTR_0013s0080"/>
</dbReference>
<accession>A0A072TVB0</accession>
<dbReference type="HOGENOM" id="CLU_2516123_0_0_1"/>
<reference evidence="2" key="3">
    <citation type="submission" date="2015-06" db="UniProtKB">
        <authorList>
            <consortium name="EnsemblPlants"/>
        </authorList>
    </citation>
    <scope>IDENTIFICATION</scope>
    <source>
        <strain evidence="2">cv. Jemalong A17</strain>
    </source>
</reference>
<name>A0A072TVB0_MEDTR</name>
<gene>
    <name evidence="1" type="ORF">MTR_0013s0080</name>
</gene>
<reference evidence="1 3" key="2">
    <citation type="journal article" date="2014" name="BMC Genomics">
        <title>An improved genome release (version Mt4.0) for the model legume Medicago truncatula.</title>
        <authorList>
            <person name="Tang H."/>
            <person name="Krishnakumar V."/>
            <person name="Bidwell S."/>
            <person name="Rosen B."/>
            <person name="Chan A."/>
            <person name="Zhou S."/>
            <person name="Gentzbittel L."/>
            <person name="Childs K.L."/>
            <person name="Yandell M."/>
            <person name="Gundlach H."/>
            <person name="Mayer K.F."/>
            <person name="Schwartz D.C."/>
            <person name="Town C.D."/>
        </authorList>
    </citation>
    <scope>GENOME REANNOTATION</scope>
    <source>
        <strain evidence="1">A17</strain>
        <strain evidence="2 3">cv. Jemalong A17</strain>
    </source>
</reference>
<reference evidence="1 3" key="1">
    <citation type="journal article" date="2011" name="Nature">
        <title>The Medicago genome provides insight into the evolution of rhizobial symbioses.</title>
        <authorList>
            <person name="Young N.D."/>
            <person name="Debelle F."/>
            <person name="Oldroyd G.E."/>
            <person name="Geurts R."/>
            <person name="Cannon S.B."/>
            <person name="Udvardi M.K."/>
            <person name="Benedito V.A."/>
            <person name="Mayer K.F."/>
            <person name="Gouzy J."/>
            <person name="Schoof H."/>
            <person name="Van de Peer Y."/>
            <person name="Proost S."/>
            <person name="Cook D.R."/>
            <person name="Meyers B.C."/>
            <person name="Spannagl M."/>
            <person name="Cheung F."/>
            <person name="De Mita S."/>
            <person name="Krishnakumar V."/>
            <person name="Gundlach H."/>
            <person name="Zhou S."/>
            <person name="Mudge J."/>
            <person name="Bharti A.K."/>
            <person name="Murray J.D."/>
            <person name="Naoumkina M.A."/>
            <person name="Rosen B."/>
            <person name="Silverstein K.A."/>
            <person name="Tang H."/>
            <person name="Rombauts S."/>
            <person name="Zhao P.X."/>
            <person name="Zhou P."/>
            <person name="Barbe V."/>
            <person name="Bardou P."/>
            <person name="Bechner M."/>
            <person name="Bellec A."/>
            <person name="Berger A."/>
            <person name="Berges H."/>
            <person name="Bidwell S."/>
            <person name="Bisseling T."/>
            <person name="Choisne N."/>
            <person name="Couloux A."/>
            <person name="Denny R."/>
            <person name="Deshpande S."/>
            <person name="Dai X."/>
            <person name="Doyle J.J."/>
            <person name="Dudez A.M."/>
            <person name="Farmer A.D."/>
            <person name="Fouteau S."/>
            <person name="Franken C."/>
            <person name="Gibelin C."/>
            <person name="Gish J."/>
            <person name="Goldstein S."/>
            <person name="Gonzalez A.J."/>
            <person name="Green P.J."/>
            <person name="Hallab A."/>
            <person name="Hartog M."/>
            <person name="Hua A."/>
            <person name="Humphray S.J."/>
            <person name="Jeong D.H."/>
            <person name="Jing Y."/>
            <person name="Jocker A."/>
            <person name="Kenton S.M."/>
            <person name="Kim D.J."/>
            <person name="Klee K."/>
            <person name="Lai H."/>
            <person name="Lang C."/>
            <person name="Lin S."/>
            <person name="Macmil S.L."/>
            <person name="Magdelenat G."/>
            <person name="Matthews L."/>
            <person name="McCorrison J."/>
            <person name="Monaghan E.L."/>
            <person name="Mun J.H."/>
            <person name="Najar F.Z."/>
            <person name="Nicholson C."/>
            <person name="Noirot C."/>
            <person name="O'Bleness M."/>
            <person name="Paule C.R."/>
            <person name="Poulain J."/>
            <person name="Prion F."/>
            <person name="Qin B."/>
            <person name="Qu C."/>
            <person name="Retzel E.F."/>
            <person name="Riddle C."/>
            <person name="Sallet E."/>
            <person name="Samain S."/>
            <person name="Samson N."/>
            <person name="Sanders I."/>
            <person name="Saurat O."/>
            <person name="Scarpelli C."/>
            <person name="Schiex T."/>
            <person name="Segurens B."/>
            <person name="Severin A.J."/>
            <person name="Sherrier D.J."/>
            <person name="Shi R."/>
            <person name="Sims S."/>
            <person name="Singer S.R."/>
            <person name="Sinharoy S."/>
            <person name="Sterck L."/>
            <person name="Viollet A."/>
            <person name="Wang B.B."/>
            <person name="Wang K."/>
            <person name="Wang M."/>
            <person name="Wang X."/>
            <person name="Warfsmann J."/>
            <person name="Weissenbach J."/>
            <person name="White D.D."/>
            <person name="White J.D."/>
            <person name="Wiley G.B."/>
            <person name="Wincker P."/>
            <person name="Xing Y."/>
            <person name="Yang L."/>
            <person name="Yao Z."/>
            <person name="Ying F."/>
            <person name="Zhai J."/>
            <person name="Zhou L."/>
            <person name="Zuber A."/>
            <person name="Denarie J."/>
            <person name="Dixon R.A."/>
            <person name="May G.D."/>
            <person name="Schwartz D.C."/>
            <person name="Rogers J."/>
            <person name="Quetier F."/>
            <person name="Town C.D."/>
            <person name="Roe B.A."/>
        </authorList>
    </citation>
    <scope>NUCLEOTIDE SEQUENCE [LARGE SCALE GENOMIC DNA]</scope>
    <source>
        <strain evidence="1">A17</strain>
        <strain evidence="2 3">cv. Jemalong A17</strain>
    </source>
</reference>
<evidence type="ECO:0000313" key="3">
    <source>
        <dbReference type="Proteomes" id="UP000002051"/>
    </source>
</evidence>
<keyword evidence="3" id="KW-1185">Reference proteome</keyword>